<reference evidence="15" key="2">
    <citation type="journal article" date="2015" name="Gigascience">
        <title>Reconstructing a comprehensive transcriptome assembly of a white-pupal translocated strain of the pest fruit fly Bactrocera cucurbitae.</title>
        <authorList>
            <person name="Sim S.B."/>
            <person name="Calla B."/>
            <person name="Hall B."/>
            <person name="DeRego T."/>
            <person name="Geib S.M."/>
        </authorList>
    </citation>
    <scope>NUCLEOTIDE SEQUENCE</scope>
</reference>
<keyword evidence="9" id="KW-0804">Transcription</keyword>
<feature type="compositionally biased region" description="Low complexity" evidence="13">
    <location>
        <begin position="1136"/>
        <end position="1145"/>
    </location>
</feature>
<comment type="function">
    <text evidence="11">Has a role in transcriptional regulation. Acts in parallel with the Ras/MAPK and the PI3K/PKB pathways in the control of cell identity and cellular growth. Essential for regulation of the cytoskeleton and cell growth but not for cell proliferation or growth rate. Required specifically for the microtubule-based basal transport of lipid droplets. Plays a partially redundant function downstream of Raf in cell fate specification in the developing eye. Pair-rule protein that regulates embryonic cellularization, gastrulation and segmentation.</text>
</comment>
<evidence type="ECO:0000256" key="10">
    <source>
        <dbReference type="ARBA" id="ARBA00023242"/>
    </source>
</evidence>
<dbReference type="GO" id="GO:0007366">
    <property type="term" value="P:periodic partitioning by pair rule gene"/>
    <property type="evidence" value="ECO:0007669"/>
    <property type="project" value="UniProtKB-KW"/>
</dbReference>
<evidence type="ECO:0000256" key="1">
    <source>
        <dbReference type="ARBA" id="ARBA00004123"/>
    </source>
</evidence>
<feature type="region of interest" description="Disordered" evidence="13">
    <location>
        <begin position="1476"/>
        <end position="1495"/>
    </location>
</feature>
<evidence type="ECO:0000313" key="15">
    <source>
        <dbReference type="EMBL" id="JAD02852.1"/>
    </source>
</evidence>
<feature type="region of interest" description="Disordered" evidence="13">
    <location>
        <begin position="904"/>
        <end position="1063"/>
    </location>
</feature>
<dbReference type="InterPro" id="IPR007797">
    <property type="entry name" value="AF4/FMR2"/>
</dbReference>
<feature type="region of interest" description="Disordered" evidence="13">
    <location>
        <begin position="1503"/>
        <end position="1547"/>
    </location>
</feature>
<feature type="compositionally biased region" description="Low complexity" evidence="13">
    <location>
        <begin position="1990"/>
        <end position="2010"/>
    </location>
</feature>
<feature type="compositionally biased region" description="Low complexity" evidence="13">
    <location>
        <begin position="450"/>
        <end position="467"/>
    </location>
</feature>
<feature type="compositionally biased region" description="Basic and acidic residues" evidence="13">
    <location>
        <begin position="1"/>
        <end position="22"/>
    </location>
</feature>
<feature type="compositionally biased region" description="Basic and acidic residues" evidence="13">
    <location>
        <begin position="1671"/>
        <end position="1689"/>
    </location>
</feature>
<feature type="compositionally biased region" description="Polar residues" evidence="13">
    <location>
        <begin position="725"/>
        <end position="738"/>
    </location>
</feature>
<evidence type="ECO:0000256" key="12">
    <source>
        <dbReference type="ARBA" id="ARBA00032149"/>
    </source>
</evidence>
<feature type="region of interest" description="Disordered" evidence="13">
    <location>
        <begin position="1990"/>
        <end position="2018"/>
    </location>
</feature>
<name>A0A0A1WVK3_ZEUCU</name>
<feature type="compositionally biased region" description="Low complexity" evidence="13">
    <location>
        <begin position="92"/>
        <end position="106"/>
    </location>
</feature>
<evidence type="ECO:0000256" key="3">
    <source>
        <dbReference type="ARBA" id="ARBA00021888"/>
    </source>
</evidence>
<dbReference type="GO" id="GO:0032783">
    <property type="term" value="C:super elongation complex"/>
    <property type="evidence" value="ECO:0007669"/>
    <property type="project" value="TreeGrafter"/>
</dbReference>
<feature type="compositionally biased region" description="Low complexity" evidence="13">
    <location>
        <begin position="126"/>
        <end position="140"/>
    </location>
</feature>
<feature type="compositionally biased region" description="Polar residues" evidence="13">
    <location>
        <begin position="1146"/>
        <end position="1178"/>
    </location>
</feature>
<feature type="region of interest" description="Disordered" evidence="13">
    <location>
        <begin position="1325"/>
        <end position="1401"/>
    </location>
</feature>
<feature type="region of interest" description="Disordered" evidence="13">
    <location>
        <begin position="1611"/>
        <end position="1689"/>
    </location>
</feature>
<feature type="compositionally biased region" description="Polar residues" evidence="13">
    <location>
        <begin position="141"/>
        <end position="150"/>
    </location>
</feature>
<feature type="domain" description="AF4/FMR2 C-terminal homology" evidence="14">
    <location>
        <begin position="1857"/>
        <end position="2090"/>
    </location>
</feature>
<feature type="compositionally biased region" description="Low complexity" evidence="13">
    <location>
        <begin position="1372"/>
        <end position="1388"/>
    </location>
</feature>
<accession>A0A0A1WVK3</accession>
<dbReference type="EMBL" id="GBXI01011440">
    <property type="protein sequence ID" value="JAD02852.1"/>
    <property type="molecule type" value="Transcribed_RNA"/>
</dbReference>
<evidence type="ECO:0000256" key="13">
    <source>
        <dbReference type="SAM" id="MobiDB-lite"/>
    </source>
</evidence>
<dbReference type="OrthoDB" id="6382204at2759"/>
<feature type="compositionally biased region" description="Pro residues" evidence="13">
    <location>
        <begin position="181"/>
        <end position="192"/>
    </location>
</feature>
<evidence type="ECO:0000256" key="11">
    <source>
        <dbReference type="ARBA" id="ARBA00024653"/>
    </source>
</evidence>
<evidence type="ECO:0000256" key="6">
    <source>
        <dbReference type="ARBA" id="ARBA00022788"/>
    </source>
</evidence>
<dbReference type="PANTHER" id="PTHR10528">
    <property type="entry name" value="AF4/FMR2 FAMILY MEMBER"/>
    <property type="match status" value="1"/>
</dbReference>
<keyword evidence="10" id="KW-0539">Nucleus</keyword>
<feature type="compositionally biased region" description="Low complexity" evidence="13">
    <location>
        <begin position="193"/>
        <end position="205"/>
    </location>
</feature>
<feature type="compositionally biased region" description="Polar residues" evidence="13">
    <location>
        <begin position="771"/>
        <end position="781"/>
    </location>
</feature>
<feature type="compositionally biased region" description="Low complexity" evidence="13">
    <location>
        <begin position="405"/>
        <end position="420"/>
    </location>
</feature>
<feature type="compositionally biased region" description="Polar residues" evidence="13">
    <location>
        <begin position="1508"/>
        <end position="1525"/>
    </location>
</feature>
<keyword evidence="4" id="KW-0217">Developmental protein</keyword>
<dbReference type="PANTHER" id="PTHR10528:SF17">
    <property type="entry name" value="AF4_FMR2 FAMILY MEMBER LILLI"/>
    <property type="match status" value="1"/>
</dbReference>
<feature type="region of interest" description="Disordered" evidence="13">
    <location>
        <begin position="382"/>
        <end position="470"/>
    </location>
</feature>
<evidence type="ECO:0000256" key="8">
    <source>
        <dbReference type="ARBA" id="ARBA00023125"/>
    </source>
</evidence>
<feature type="compositionally biased region" description="Low complexity" evidence="13">
    <location>
        <begin position="506"/>
        <end position="531"/>
    </location>
</feature>
<feature type="compositionally biased region" description="Polar residues" evidence="13">
    <location>
        <begin position="1533"/>
        <end position="1547"/>
    </location>
</feature>
<feature type="compositionally biased region" description="Polar residues" evidence="13">
    <location>
        <begin position="1635"/>
        <end position="1645"/>
    </location>
</feature>
<feature type="compositionally biased region" description="Basic and acidic residues" evidence="13">
    <location>
        <begin position="1352"/>
        <end position="1366"/>
    </location>
</feature>
<feature type="region of interest" description="Disordered" evidence="13">
    <location>
        <begin position="506"/>
        <end position="535"/>
    </location>
</feature>
<gene>
    <name evidence="15" type="primary">lilli_2</name>
    <name evidence="15" type="ORF">g.18869</name>
</gene>
<feature type="region of interest" description="Disordered" evidence="13">
    <location>
        <begin position="725"/>
        <end position="804"/>
    </location>
</feature>
<feature type="compositionally biased region" description="Low complexity" evidence="13">
    <location>
        <begin position="1232"/>
        <end position="1246"/>
    </location>
</feature>
<keyword evidence="6" id="KW-0562">Pair-rule protein</keyword>
<dbReference type="Pfam" id="PF18876">
    <property type="entry name" value="AFF4_CHD"/>
    <property type="match status" value="1"/>
</dbReference>
<feature type="region of interest" description="Disordered" evidence="13">
    <location>
        <begin position="1"/>
        <end position="54"/>
    </location>
</feature>
<feature type="compositionally biased region" description="Low complexity" evidence="13">
    <location>
        <begin position="998"/>
        <end position="1017"/>
    </location>
</feature>
<feature type="compositionally biased region" description="Low complexity" evidence="13">
    <location>
        <begin position="1189"/>
        <end position="1207"/>
    </location>
</feature>
<evidence type="ECO:0000256" key="4">
    <source>
        <dbReference type="ARBA" id="ARBA00022473"/>
    </source>
</evidence>
<sequence>MDMKKNPKSRMEDFERRQQREREKHKRQQVQSVGREHALFPEPRRVNPSEVDDDITAKLGDHSKAIEFMTTEGVGVQPSSNNALLASHIQTSASSSAGGNNIGNVSMSTNLLPPSHRSLAGPAGSQTLQQTTQQTHHYQQPLRQQSYLKQSDNKPPYNGRGSYSNQPVKNDLRPSSGMAPPKGPPPLLPPPSGTICGSSSSSTSLLPPPSNGYLGPPKSTAPLHNGRFPKPLPKSINDIISKVDQTYRAPEQITKIAATPRTSIADYNLNGPNRHKYSVGPVQPILGSPPSGADLLQSAVPLPITPISALPATPNPQIISNACGITSSGMSTIMPNANQPTAVVSAVLNSPLVTTAVRQGLMMPKEPLKPLLEQVGPLLEKQNSTLENDLELSESDDDRRKQSRSVHNSSDSSQSDSSESGSEESSKSETQRSTHSSLQQQTSIHHQNPLSHNSLQQQHQQSHLVQQIAQTVGRSVASKVVNDKSKMMEPLGGSRSNIYLNTNALGSAGSSSSGPSSTSSSSNKTPSPSDSSKWHLSRYFNKKPAQSQNVTTPPANSLVVNSINVSMDEPTLLPGGAQIIPEATQPQLNPTIVKHENSNYGVAKKFSSRSDDDDDETTNLRNCEARSVLSNSSGVKTHMTGGVSTFINEIKKEADVLYPSSLKASTSNTTQAHAHVSSQQQQTQVPLLNAAEFVAIPTSQIKHEVPGLSTVATSTIAPMSLAGGTTTVTPYNSSTVKVSGNGHRRTPSASPHMRNSVATGNVQRRIDKLSAPSSDGATSNSSDDEDALTTSTRSTVPTLGPGGTLKIPGVPAAITALPPSTSQPLASAPTLPNSITVLPINPLTKTTPSLRRKKPRNSVATITTQLDTSDEEDMVSMASDFKSGGVTVSPTELRAVAGAGGKLYSEPMPVVPAKKGPGRPRKTAGSGKKPNTTTIAPASKGPKLTANKDVNSSAVVGKKTTAKRRASRQNSNSTGINPMKPHSQPTQSALPCAPIIDSSSSGSMSYSTSKSSSSSSSETECEDGIISGSSSGDDNKMKGAGATKTKRNLSARKTAAAVTPSTACSVTANTLPASTSRIIVQLNRRKSSHDDAPPIAISSVNTSGSSKVANSGKRKRSTSHFINADEEADSDDDSSDSGSCSYGSSVKNYNAGTTTANSITQGGNTSGGSSHRSQNLQSPYKVPIPAAPVSSSTSSSSSVSSSSSSSSGDEHFDTEPTASVSNRGKSKHSKTGTKVTTNVSSSSNSSRLRRDNPKPSDKNKNVTLTRIFNPKEGGAKKQGQVMVIDEQQQQKLISPNASGYRTTVTPSSTLSASQENLVAAASLVNSQSPRLTPGHIKSPRTLPQPAGVGSHRTPDRSSRNSAERKVQQQRIRTPSCTPTRTPPMTRTPTPTPASLLSAPTASPMRNTATILPNVPTLICKVDLSRLQRILPEWRTNTYRLSNPSMPRCAQHEAILNADLQATSAITGYSGSVGAYNSGNRTPTTPTCPPERELSRSRECLVGIGGSGSKQRLNTMHSTGRLSNRSTDGDDTTPKQQSQLTPNGYNSIANVCNSSPSTKQLLKHEQLIKNEPGSEIDSGSMSSQQKTDAYCSETKFKTSGSVKQELMQLKQDCKPGLPPQIGFISADKDDDRPDASPNSQQMQINDITEPKSQRRKRSASSSPYKDKKRKKEKTDKYSKDSKDGKEGKEIDVGSGTLLTMQDKEKDMGKSITALAAIERDIGSNAIGSGHTGANDTSRRAIAIIPPLGMNNGQMEKDHQLMENRQLAPTNHDRLLVVRQIQQQQQHHISNTTVLNSSQNLANTQTANNNLNTTITADIATSNIVSPENLTAPLAPPPQVIYRSYFERDDDGLCDDISKNSQFLQEAVTRKHAADKEQNLFNQVTLYLEAVTYFILSGAVLERHRNSEDASWVMYKDTLNLIKFISSKIKHLQVSSTSNELHEPHNKVAILSLRCQSLISLKLYKLKRNYCRNIINNCTDYLKSGRMEILNGNTPSSNSPSNSVCSQGSGSNTPPGRGKDIHTTFSHQNLYFNYLANCHDLWDQADRLVRQGNHTDFFIALDRENGPITLHTSMYDLFRYVQSGLKQLKSANTTTTTSSTTNTSGCSASGTTTDNVPMACANSTTTLSNTTTITTTTINKNGSAMSSVTLQPQ</sequence>
<feature type="compositionally biased region" description="Polar residues" evidence="13">
    <location>
        <begin position="788"/>
        <end position="797"/>
    </location>
</feature>
<comment type="similarity">
    <text evidence="2">Belongs to the AF4 family.</text>
</comment>
<evidence type="ECO:0000256" key="9">
    <source>
        <dbReference type="ARBA" id="ARBA00023163"/>
    </source>
</evidence>
<feature type="compositionally biased region" description="Polar residues" evidence="13">
    <location>
        <begin position="1098"/>
        <end position="1109"/>
    </location>
</feature>
<feature type="compositionally biased region" description="Polar residues" evidence="13">
    <location>
        <begin position="433"/>
        <end position="449"/>
    </location>
</feature>
<feature type="compositionally biased region" description="Basic and acidic residues" evidence="13">
    <location>
        <begin position="34"/>
        <end position="47"/>
    </location>
</feature>
<dbReference type="InterPro" id="IPR043640">
    <property type="entry name" value="AF4/FMR2_CHD"/>
</dbReference>
<evidence type="ECO:0000256" key="5">
    <source>
        <dbReference type="ARBA" id="ARBA00022553"/>
    </source>
</evidence>
<evidence type="ECO:0000256" key="2">
    <source>
        <dbReference type="ARBA" id="ARBA00007354"/>
    </source>
</evidence>
<keyword evidence="5" id="KW-0597">Phosphoprotein</keyword>
<evidence type="ECO:0000256" key="7">
    <source>
        <dbReference type="ARBA" id="ARBA00023015"/>
    </source>
</evidence>
<dbReference type="GO" id="GO:0010468">
    <property type="term" value="P:regulation of gene expression"/>
    <property type="evidence" value="ECO:0007669"/>
    <property type="project" value="InterPro"/>
</dbReference>
<keyword evidence="8" id="KW-0238">DNA-binding</keyword>
<feature type="region of interest" description="Disordered" evidence="13">
    <location>
        <begin position="1082"/>
        <end position="1262"/>
    </location>
</feature>
<dbReference type="GO" id="GO:0003677">
    <property type="term" value="F:DNA binding"/>
    <property type="evidence" value="ECO:0007669"/>
    <property type="project" value="UniProtKB-KW"/>
</dbReference>
<evidence type="ECO:0000259" key="14">
    <source>
        <dbReference type="Pfam" id="PF18876"/>
    </source>
</evidence>
<feature type="compositionally biased region" description="Basic and acidic residues" evidence="13">
    <location>
        <begin position="1248"/>
        <end position="1260"/>
    </location>
</feature>
<feature type="compositionally biased region" description="Acidic residues" evidence="13">
    <location>
        <begin position="1124"/>
        <end position="1135"/>
    </location>
</feature>
<proteinExistence type="inferred from homology"/>
<organism evidence="15">
    <name type="scientific">Zeugodacus cucurbitae</name>
    <name type="common">Melon fruit fly</name>
    <name type="synonym">Bactrocera cucurbitae</name>
    <dbReference type="NCBI Taxonomy" id="28588"/>
    <lineage>
        <taxon>Eukaryota</taxon>
        <taxon>Metazoa</taxon>
        <taxon>Ecdysozoa</taxon>
        <taxon>Arthropoda</taxon>
        <taxon>Hexapoda</taxon>
        <taxon>Insecta</taxon>
        <taxon>Pterygota</taxon>
        <taxon>Neoptera</taxon>
        <taxon>Endopterygota</taxon>
        <taxon>Diptera</taxon>
        <taxon>Brachycera</taxon>
        <taxon>Muscomorpha</taxon>
        <taxon>Tephritoidea</taxon>
        <taxon>Tephritidae</taxon>
        <taxon>Zeugodacus</taxon>
        <taxon>Zeugodacus</taxon>
    </lineage>
</organism>
<keyword evidence="7" id="KW-0805">Transcription regulation</keyword>
<feature type="region of interest" description="Disordered" evidence="13">
    <location>
        <begin position="92"/>
        <end position="233"/>
    </location>
</feature>
<reference evidence="15" key="1">
    <citation type="submission" date="2014-11" db="EMBL/GenBank/DDBJ databases">
        <authorList>
            <person name="Geib S."/>
        </authorList>
    </citation>
    <scope>NUCLEOTIDE SEQUENCE</scope>
</reference>
<comment type="subcellular location">
    <subcellularLocation>
        <location evidence="1">Nucleus</location>
    </subcellularLocation>
</comment>
<protein>
    <recommendedName>
        <fullName evidence="3">AF4/FMR2 family member lilli</fullName>
    </recommendedName>
    <alternativeName>
        <fullName evidence="12">Protein lilliputian</fullName>
    </alternativeName>
</protein>